<organism evidence="1 2">
    <name type="scientific">Pseudocercospora fijiensis (strain CIRAD86)</name>
    <name type="common">Black leaf streak disease fungus</name>
    <name type="synonym">Mycosphaerella fijiensis</name>
    <dbReference type="NCBI Taxonomy" id="383855"/>
    <lineage>
        <taxon>Eukaryota</taxon>
        <taxon>Fungi</taxon>
        <taxon>Dikarya</taxon>
        <taxon>Ascomycota</taxon>
        <taxon>Pezizomycotina</taxon>
        <taxon>Dothideomycetes</taxon>
        <taxon>Dothideomycetidae</taxon>
        <taxon>Mycosphaerellales</taxon>
        <taxon>Mycosphaerellaceae</taxon>
        <taxon>Pseudocercospora</taxon>
    </lineage>
</organism>
<protein>
    <submittedName>
        <fullName evidence="1">Uncharacterized protein</fullName>
    </submittedName>
</protein>
<proteinExistence type="predicted"/>
<name>M3B6N0_PSEFD</name>
<dbReference type="GeneID" id="19333076"/>
<dbReference type="EMBL" id="KB446557">
    <property type="protein sequence ID" value="EME84998.1"/>
    <property type="molecule type" value="Genomic_DNA"/>
</dbReference>
<dbReference type="AlphaFoldDB" id="M3B6N0"/>
<dbReference type="HOGENOM" id="CLU_2574885_0_0_1"/>
<evidence type="ECO:0000313" key="1">
    <source>
        <dbReference type="EMBL" id="EME84998.1"/>
    </source>
</evidence>
<accession>M3B6N0</accession>
<dbReference type="Proteomes" id="UP000016932">
    <property type="component" value="Unassembled WGS sequence"/>
</dbReference>
<keyword evidence="2" id="KW-1185">Reference proteome</keyword>
<evidence type="ECO:0000313" key="2">
    <source>
        <dbReference type="Proteomes" id="UP000016932"/>
    </source>
</evidence>
<dbReference type="KEGG" id="pfj:MYCFIDRAFT_173869"/>
<gene>
    <name evidence="1" type="ORF">MYCFIDRAFT_173869</name>
</gene>
<dbReference type="RefSeq" id="XP_007925502.1">
    <property type="nucleotide sequence ID" value="XM_007927311.1"/>
</dbReference>
<sequence length="81" mass="8915">MCTGVMAGLQLEVVLEQVRETDARPRAESAHFPAQYFLLCSFPSSKLPSGVSIEVMHHFLSSSLGQWAKKQDTSIRACCSN</sequence>
<reference evidence="1 2" key="1">
    <citation type="journal article" date="2012" name="PLoS Pathog.">
        <title>Diverse lifestyles and strategies of plant pathogenesis encoded in the genomes of eighteen Dothideomycetes fungi.</title>
        <authorList>
            <person name="Ohm R.A."/>
            <person name="Feau N."/>
            <person name="Henrissat B."/>
            <person name="Schoch C.L."/>
            <person name="Horwitz B.A."/>
            <person name="Barry K.W."/>
            <person name="Condon B.J."/>
            <person name="Copeland A.C."/>
            <person name="Dhillon B."/>
            <person name="Glaser F."/>
            <person name="Hesse C.N."/>
            <person name="Kosti I."/>
            <person name="LaButti K."/>
            <person name="Lindquist E.A."/>
            <person name="Lucas S."/>
            <person name="Salamov A.A."/>
            <person name="Bradshaw R.E."/>
            <person name="Ciuffetti L."/>
            <person name="Hamelin R.C."/>
            <person name="Kema G.H.J."/>
            <person name="Lawrence C."/>
            <person name="Scott J.A."/>
            <person name="Spatafora J.W."/>
            <person name="Turgeon B.G."/>
            <person name="de Wit P.J.G.M."/>
            <person name="Zhong S."/>
            <person name="Goodwin S.B."/>
            <person name="Grigoriev I.V."/>
        </authorList>
    </citation>
    <scope>NUCLEOTIDE SEQUENCE [LARGE SCALE GENOMIC DNA]</scope>
    <source>
        <strain evidence="1 2">CIRAD86</strain>
    </source>
</reference>
<dbReference type="VEuPathDB" id="FungiDB:MYCFIDRAFT_173869"/>